<dbReference type="RefSeq" id="XP_007861293.1">
    <property type="nucleotide sequence ID" value="XM_007863102.1"/>
</dbReference>
<dbReference type="eggNOG" id="KOG2803">
    <property type="taxonomic scope" value="Eukaryota"/>
</dbReference>
<dbReference type="GO" id="GO:0005737">
    <property type="term" value="C:cytoplasm"/>
    <property type="evidence" value="ECO:0007669"/>
    <property type="project" value="TreeGrafter"/>
</dbReference>
<evidence type="ECO:0000313" key="14">
    <source>
        <dbReference type="Proteomes" id="UP000030669"/>
    </source>
</evidence>
<comment type="similarity">
    <text evidence="2">Belongs to the cytidylyltransferase family.</text>
</comment>
<evidence type="ECO:0000256" key="11">
    <source>
        <dbReference type="ARBA" id="ARBA00031473"/>
    </source>
</evidence>
<evidence type="ECO:0000256" key="8">
    <source>
        <dbReference type="ARBA" id="ARBA00023264"/>
    </source>
</evidence>
<keyword evidence="5" id="KW-0548">Nucleotidyltransferase</keyword>
<dbReference type="PANTHER" id="PTHR45780:SF2">
    <property type="entry name" value="ETHANOLAMINE-PHOSPHATE CYTIDYLYLTRANSFERASE"/>
    <property type="match status" value="1"/>
</dbReference>
<evidence type="ECO:0000256" key="5">
    <source>
        <dbReference type="ARBA" id="ARBA00022695"/>
    </source>
</evidence>
<gene>
    <name evidence="13" type="ORF">GLOTRDRAFT_135597</name>
</gene>
<dbReference type="GO" id="GO:0006646">
    <property type="term" value="P:phosphatidylethanolamine biosynthetic process"/>
    <property type="evidence" value="ECO:0007669"/>
    <property type="project" value="UniProtKB-UniPathway"/>
</dbReference>
<comment type="pathway">
    <text evidence="9">Phospholipid metabolism; phosphatidylethanolamine biosynthesis; phosphatidylethanolamine from ethanolamine: step 2/3.</text>
</comment>
<dbReference type="GeneID" id="19303351"/>
<evidence type="ECO:0000256" key="6">
    <source>
        <dbReference type="ARBA" id="ARBA00023098"/>
    </source>
</evidence>
<dbReference type="HOGENOM" id="CLU_031246_1_0_1"/>
<keyword evidence="4 13" id="KW-0808">Transferase</keyword>
<dbReference type="SUPFAM" id="SSF52374">
    <property type="entry name" value="Nucleotidylyl transferase"/>
    <property type="match status" value="2"/>
</dbReference>
<dbReference type="EMBL" id="KB469296">
    <property type="protein sequence ID" value="EPQ61027.1"/>
    <property type="molecule type" value="Genomic_DNA"/>
</dbReference>
<evidence type="ECO:0000256" key="2">
    <source>
        <dbReference type="ARBA" id="ARBA00010101"/>
    </source>
</evidence>
<dbReference type="UniPathway" id="UPA00558">
    <property type="reaction ID" value="UER00742"/>
</dbReference>
<organism evidence="13 14">
    <name type="scientific">Gloeophyllum trabeum (strain ATCC 11539 / FP-39264 / Madison 617)</name>
    <name type="common">Brown rot fungus</name>
    <dbReference type="NCBI Taxonomy" id="670483"/>
    <lineage>
        <taxon>Eukaryota</taxon>
        <taxon>Fungi</taxon>
        <taxon>Dikarya</taxon>
        <taxon>Basidiomycota</taxon>
        <taxon>Agaricomycotina</taxon>
        <taxon>Agaricomycetes</taxon>
        <taxon>Gloeophyllales</taxon>
        <taxon>Gloeophyllaceae</taxon>
        <taxon>Gloeophyllum</taxon>
    </lineage>
</organism>
<dbReference type="KEGG" id="gtr:GLOTRDRAFT_135597"/>
<dbReference type="PANTHER" id="PTHR45780">
    <property type="entry name" value="ETHANOLAMINE-PHOSPHATE CYTIDYLYLTRANSFERASE"/>
    <property type="match status" value="1"/>
</dbReference>
<dbReference type="NCBIfam" id="TIGR00125">
    <property type="entry name" value="cyt_tran_rel"/>
    <property type="match status" value="1"/>
</dbReference>
<dbReference type="Gene3D" id="3.40.50.620">
    <property type="entry name" value="HUPs"/>
    <property type="match status" value="2"/>
</dbReference>
<dbReference type="InterPro" id="IPR044608">
    <property type="entry name" value="Ect1/PCYT2"/>
</dbReference>
<evidence type="ECO:0000256" key="7">
    <source>
        <dbReference type="ARBA" id="ARBA00023209"/>
    </source>
</evidence>
<name>S7QP00_GLOTA</name>
<proteinExistence type="inferred from homology"/>
<dbReference type="OrthoDB" id="17102at2759"/>
<dbReference type="InterPro" id="IPR014729">
    <property type="entry name" value="Rossmann-like_a/b/a_fold"/>
</dbReference>
<evidence type="ECO:0000256" key="1">
    <source>
        <dbReference type="ARBA" id="ARBA00005189"/>
    </source>
</evidence>
<dbReference type="STRING" id="670483.S7QP00"/>
<dbReference type="OMA" id="FESNNWV"/>
<dbReference type="InterPro" id="IPR004821">
    <property type="entry name" value="Cyt_trans-like"/>
</dbReference>
<keyword evidence="8" id="KW-1208">Phospholipid metabolism</keyword>
<feature type="domain" description="Cytidyltransferase-like" evidence="12">
    <location>
        <begin position="8"/>
        <end position="136"/>
    </location>
</feature>
<dbReference type="CDD" id="cd02174">
    <property type="entry name" value="CCT"/>
    <property type="match status" value="1"/>
</dbReference>
<feature type="domain" description="Cytidyltransferase-like" evidence="12">
    <location>
        <begin position="190"/>
        <end position="299"/>
    </location>
</feature>
<dbReference type="EC" id="2.7.7.14" evidence="10"/>
<dbReference type="Pfam" id="PF01467">
    <property type="entry name" value="CTP_transf_like"/>
    <property type="match status" value="2"/>
</dbReference>
<dbReference type="AlphaFoldDB" id="S7QP00"/>
<keyword evidence="3" id="KW-0444">Lipid biosynthesis</keyword>
<keyword evidence="14" id="KW-1185">Reference proteome</keyword>
<evidence type="ECO:0000256" key="3">
    <source>
        <dbReference type="ARBA" id="ARBA00022516"/>
    </source>
</evidence>
<keyword evidence="6" id="KW-0443">Lipid metabolism</keyword>
<dbReference type="InterPro" id="IPR041723">
    <property type="entry name" value="CCT"/>
</dbReference>
<dbReference type="Proteomes" id="UP000030669">
    <property type="component" value="Unassembled WGS sequence"/>
</dbReference>
<reference evidence="13 14" key="1">
    <citation type="journal article" date="2012" name="Science">
        <title>The Paleozoic origin of enzymatic lignin decomposition reconstructed from 31 fungal genomes.</title>
        <authorList>
            <person name="Floudas D."/>
            <person name="Binder M."/>
            <person name="Riley R."/>
            <person name="Barry K."/>
            <person name="Blanchette R.A."/>
            <person name="Henrissat B."/>
            <person name="Martinez A.T."/>
            <person name="Otillar R."/>
            <person name="Spatafora J.W."/>
            <person name="Yadav J.S."/>
            <person name="Aerts A."/>
            <person name="Benoit I."/>
            <person name="Boyd A."/>
            <person name="Carlson A."/>
            <person name="Copeland A."/>
            <person name="Coutinho P.M."/>
            <person name="de Vries R.P."/>
            <person name="Ferreira P."/>
            <person name="Findley K."/>
            <person name="Foster B."/>
            <person name="Gaskell J."/>
            <person name="Glotzer D."/>
            <person name="Gorecki P."/>
            <person name="Heitman J."/>
            <person name="Hesse C."/>
            <person name="Hori C."/>
            <person name="Igarashi K."/>
            <person name="Jurgens J.A."/>
            <person name="Kallen N."/>
            <person name="Kersten P."/>
            <person name="Kohler A."/>
            <person name="Kuees U."/>
            <person name="Kumar T.K.A."/>
            <person name="Kuo A."/>
            <person name="LaButti K."/>
            <person name="Larrondo L.F."/>
            <person name="Lindquist E."/>
            <person name="Ling A."/>
            <person name="Lombard V."/>
            <person name="Lucas S."/>
            <person name="Lundell T."/>
            <person name="Martin R."/>
            <person name="McLaughlin D.J."/>
            <person name="Morgenstern I."/>
            <person name="Morin E."/>
            <person name="Murat C."/>
            <person name="Nagy L.G."/>
            <person name="Nolan M."/>
            <person name="Ohm R.A."/>
            <person name="Patyshakuliyeva A."/>
            <person name="Rokas A."/>
            <person name="Ruiz-Duenas F.J."/>
            <person name="Sabat G."/>
            <person name="Salamov A."/>
            <person name="Samejima M."/>
            <person name="Schmutz J."/>
            <person name="Slot J.C."/>
            <person name="St John F."/>
            <person name="Stenlid J."/>
            <person name="Sun H."/>
            <person name="Sun S."/>
            <person name="Syed K."/>
            <person name="Tsang A."/>
            <person name="Wiebenga A."/>
            <person name="Young D."/>
            <person name="Pisabarro A."/>
            <person name="Eastwood D.C."/>
            <person name="Martin F."/>
            <person name="Cullen D."/>
            <person name="Grigoriev I.V."/>
            <person name="Hibbett D.S."/>
        </authorList>
    </citation>
    <scope>NUCLEOTIDE SEQUENCE [LARGE SCALE GENOMIC DNA]</scope>
    <source>
        <strain evidence="13 14">ATCC 11539</strain>
    </source>
</reference>
<accession>S7QP00</accession>
<keyword evidence="7" id="KW-0594">Phospholipid biosynthesis</keyword>
<evidence type="ECO:0000256" key="4">
    <source>
        <dbReference type="ARBA" id="ARBA00022679"/>
    </source>
</evidence>
<dbReference type="GO" id="GO:0004306">
    <property type="term" value="F:ethanolamine-phosphate cytidylyltransferase activity"/>
    <property type="evidence" value="ECO:0007669"/>
    <property type="project" value="UniProtKB-EC"/>
</dbReference>
<comment type="pathway">
    <text evidence="1">Lipid metabolism.</text>
</comment>
<evidence type="ECO:0000256" key="10">
    <source>
        <dbReference type="ARBA" id="ARBA00024221"/>
    </source>
</evidence>
<evidence type="ECO:0000256" key="9">
    <source>
        <dbReference type="ARBA" id="ARBA00024191"/>
    </source>
</evidence>
<protein>
    <recommendedName>
        <fullName evidence="10">ethanolamine-phosphate cytidylyltransferase</fullName>
        <ecNumber evidence="10">2.7.7.14</ecNumber>
    </recommendedName>
    <alternativeName>
        <fullName evidence="11">CTP:phosphoethanolamine cytidylyltransferase</fullName>
    </alternativeName>
</protein>
<evidence type="ECO:0000259" key="12">
    <source>
        <dbReference type="Pfam" id="PF01467"/>
    </source>
</evidence>
<evidence type="ECO:0000313" key="13">
    <source>
        <dbReference type="EMBL" id="EPQ61027.1"/>
    </source>
</evidence>
<sequence length="328" mass="36613">MQTTVLWLDGCFDGFHYAHANAFRQARKLVDGPVHMMAAVHSDEEIMKHKGPPLFDEKERYAVVAGCRWVDEVIEGAPYITQLHVLDKHHVDFLVHGDDAVVDATGSDIYAPLKLRGKYKEFKRTEGISTTSLIQRVLDHPRWEHDSGHLDALLQEFLQCIPARFPVVDLSAGDNQGSPAMGTLRGKKVYVGGAWDSFGSGHVHYLRRAKELISPDTAVIVGVWADKTVEEVTGEKPLLAQIERVLAVVQCKYTDAVLYNVPASLPLSSYLSLGIDIAVNENIKEEGPNIVQVEHIPVPPFQTPTSLRARVEARLGAYKERQRRKQHS</sequence>